<gene>
    <name evidence="1" type="ORF">DPEC_G00019110</name>
</gene>
<keyword evidence="2" id="KW-1185">Reference proteome</keyword>
<evidence type="ECO:0000313" key="2">
    <source>
        <dbReference type="Proteomes" id="UP001157502"/>
    </source>
</evidence>
<dbReference type="Proteomes" id="UP001157502">
    <property type="component" value="Chromosome 2"/>
</dbReference>
<accession>A0ACC2HFN9</accession>
<organism evidence="1 2">
    <name type="scientific">Dallia pectoralis</name>
    <name type="common">Alaska blackfish</name>
    <dbReference type="NCBI Taxonomy" id="75939"/>
    <lineage>
        <taxon>Eukaryota</taxon>
        <taxon>Metazoa</taxon>
        <taxon>Chordata</taxon>
        <taxon>Craniata</taxon>
        <taxon>Vertebrata</taxon>
        <taxon>Euteleostomi</taxon>
        <taxon>Actinopterygii</taxon>
        <taxon>Neopterygii</taxon>
        <taxon>Teleostei</taxon>
        <taxon>Protacanthopterygii</taxon>
        <taxon>Esociformes</taxon>
        <taxon>Umbridae</taxon>
        <taxon>Dallia</taxon>
    </lineage>
</organism>
<protein>
    <submittedName>
        <fullName evidence="1">Uncharacterized protein</fullName>
    </submittedName>
</protein>
<comment type="caution">
    <text evidence="1">The sequence shown here is derived from an EMBL/GenBank/DDBJ whole genome shotgun (WGS) entry which is preliminary data.</text>
</comment>
<proteinExistence type="predicted"/>
<evidence type="ECO:0000313" key="1">
    <source>
        <dbReference type="EMBL" id="KAJ8014764.1"/>
    </source>
</evidence>
<reference evidence="1" key="1">
    <citation type="submission" date="2021-05" db="EMBL/GenBank/DDBJ databases">
        <authorList>
            <person name="Pan Q."/>
            <person name="Jouanno E."/>
            <person name="Zahm M."/>
            <person name="Klopp C."/>
            <person name="Cabau C."/>
            <person name="Louis A."/>
            <person name="Berthelot C."/>
            <person name="Parey E."/>
            <person name="Roest Crollius H."/>
            <person name="Montfort J."/>
            <person name="Robinson-Rechavi M."/>
            <person name="Bouchez O."/>
            <person name="Lampietro C."/>
            <person name="Lopez Roques C."/>
            <person name="Donnadieu C."/>
            <person name="Postlethwait J."/>
            <person name="Bobe J."/>
            <person name="Dillon D."/>
            <person name="Chandos A."/>
            <person name="von Hippel F."/>
            <person name="Guiguen Y."/>
        </authorList>
    </citation>
    <scope>NUCLEOTIDE SEQUENCE</scope>
    <source>
        <strain evidence="1">YG-Jan2019</strain>
    </source>
</reference>
<sequence>MAAQGDEGAYGKVKEEPGEVKPCISLWFPVKEVNRTLGKATLAAVPDLQERANDAHARQWSEVRGCENHLNKDGSALSATSSCKVKAPKFSGNVDFEAFRAQFELLAESAGWGEEQKALQLAMCLTGDAVTCLLMLTPEQRRSYRELVAALDQSFGKDKHRELALSALGRRERMPGEPLRALANDVERLTRRAYGHTPPLVQDELARDRFVLALSPPELRARTQLACPISLQEALDVARRNEVIWEEAAGRKHSEAAAVRATETCAPREEMPGWARDITELVRALSISSSPQHVERRNLPGNGPGCWRCGQIGHLRRECTAQIKRQGNDSGSVQRGQYRP</sequence>
<dbReference type="EMBL" id="CM055729">
    <property type="protein sequence ID" value="KAJ8014764.1"/>
    <property type="molecule type" value="Genomic_DNA"/>
</dbReference>
<name>A0ACC2HFN9_DALPE</name>